<sequence>MPSTNVETVTVAPLIATEESGASTTAEVPITKTSHADRLCLFCQNKYKRVKGRYQPLHSSERASLMQVLKEFGENNEFYDKVSADSSPLIFYHNSCRTIAIYTLQEQARTKSPPKKTWKYFHKLAFDEMQIFISDEIINKKRTFSFTYLCKYYFELLQGILEENDEDVDVNFSTQRFEAKLLQNYDEITIIKRDRKKYVTLKDSVVDAKLCELLEDAEILQRAASILRKTILNMTKKELPENITTADLLNGECEIPKQLLDFYCFLLGGYKRRRRISEGCIRKTNSLAEDLIYNVTNGSVKTKKHITLGMTLKSLTSSRKIVEIINKYGHCCSYHVIEELETAATTTLLNRSKICLNEICKRQDLFTGVAFDNFDRYVDTATGKDTLHDTVGIIYQTVLENEESTEGTSEQLQNPSEHGECTGELSVSCVHAGHKRRRTLDAIIPELVPYSKKLKMNDELLSLSDNLRNEATPASLETIYQ</sequence>
<evidence type="ECO:0000313" key="2">
    <source>
        <dbReference type="Proteomes" id="UP000838878"/>
    </source>
</evidence>
<organism evidence="1 2">
    <name type="scientific">Brenthis ino</name>
    <name type="common">lesser marbled fritillary</name>
    <dbReference type="NCBI Taxonomy" id="405034"/>
    <lineage>
        <taxon>Eukaryota</taxon>
        <taxon>Metazoa</taxon>
        <taxon>Ecdysozoa</taxon>
        <taxon>Arthropoda</taxon>
        <taxon>Hexapoda</taxon>
        <taxon>Insecta</taxon>
        <taxon>Pterygota</taxon>
        <taxon>Neoptera</taxon>
        <taxon>Endopterygota</taxon>
        <taxon>Lepidoptera</taxon>
        <taxon>Glossata</taxon>
        <taxon>Ditrysia</taxon>
        <taxon>Papilionoidea</taxon>
        <taxon>Nymphalidae</taxon>
        <taxon>Heliconiinae</taxon>
        <taxon>Argynnini</taxon>
        <taxon>Brenthis</taxon>
    </lineage>
</organism>
<gene>
    <name evidence="1" type="ORF">BINO364_LOCUS15850</name>
</gene>
<dbReference type="AlphaFoldDB" id="A0A8J9VV69"/>
<feature type="non-terminal residue" evidence="1">
    <location>
        <position position="481"/>
    </location>
</feature>
<accession>A0A8J9VV69</accession>
<evidence type="ECO:0000313" key="1">
    <source>
        <dbReference type="EMBL" id="CAH0730928.1"/>
    </source>
</evidence>
<dbReference type="PANTHER" id="PTHR47018:SF4">
    <property type="match status" value="1"/>
</dbReference>
<name>A0A8J9VV69_9NEOP</name>
<reference evidence="1" key="1">
    <citation type="submission" date="2021-12" db="EMBL/GenBank/DDBJ databases">
        <authorList>
            <person name="Martin H S."/>
        </authorList>
    </citation>
    <scope>NUCLEOTIDE SEQUENCE</scope>
</reference>
<proteinExistence type="predicted"/>
<dbReference type="EMBL" id="OV170229">
    <property type="protein sequence ID" value="CAH0730928.1"/>
    <property type="molecule type" value="Genomic_DNA"/>
</dbReference>
<dbReference type="Proteomes" id="UP000838878">
    <property type="component" value="Chromosome 9"/>
</dbReference>
<protein>
    <submittedName>
        <fullName evidence="1">Uncharacterized protein</fullName>
    </submittedName>
</protein>
<dbReference type="OrthoDB" id="8060926at2759"/>
<dbReference type="PANTHER" id="PTHR47018">
    <property type="entry name" value="CXC DOMAIN-CONTAINING PROTEIN-RELATED"/>
    <property type="match status" value="1"/>
</dbReference>
<keyword evidence="2" id="KW-1185">Reference proteome</keyword>